<feature type="region of interest" description="Disordered" evidence="7">
    <location>
        <begin position="1"/>
        <end position="37"/>
    </location>
</feature>
<keyword evidence="4 6" id="KW-0862">Zinc</keyword>
<dbReference type="KEGG" id="nnu:104596238"/>
<evidence type="ECO:0000313" key="9">
    <source>
        <dbReference type="Proteomes" id="UP000189703"/>
    </source>
</evidence>
<dbReference type="AlphaFoldDB" id="A0A1U8A349"/>
<name>A0A1U8A349_NELNU</name>
<feature type="region of interest" description="Disordered" evidence="7">
    <location>
        <begin position="178"/>
        <end position="204"/>
    </location>
</feature>
<evidence type="ECO:0000256" key="5">
    <source>
        <dbReference type="PROSITE-ProRule" id="PRU00325"/>
    </source>
</evidence>
<dbReference type="OrthoDB" id="2402896at2759"/>
<dbReference type="Proteomes" id="UP000189703">
    <property type="component" value="Unplaced"/>
</dbReference>
<feature type="compositionally biased region" description="Polar residues" evidence="7">
    <location>
        <begin position="181"/>
        <end position="199"/>
    </location>
</feature>
<comment type="function">
    <text evidence="6">Putative transcription activator involved in regulating light control of development.</text>
</comment>
<dbReference type="InterPro" id="IPR004330">
    <property type="entry name" value="FAR1_DNA_bnd_dom"/>
</dbReference>
<dbReference type="InterPro" id="IPR018289">
    <property type="entry name" value="MULE_transposase_dom"/>
</dbReference>
<dbReference type="GO" id="GO:0005634">
    <property type="term" value="C:nucleus"/>
    <property type="evidence" value="ECO:0007669"/>
    <property type="project" value="UniProtKB-SubCell"/>
</dbReference>
<dbReference type="Pfam" id="PF10551">
    <property type="entry name" value="MULE"/>
    <property type="match status" value="1"/>
</dbReference>
<sequence>MGTGGFSMSSSSCEKNVGIGPQSTQGQEPRGFDLEECHNLEESSHDLSMSRDSMEDKSKRDWVPEIGIEFETVEDAYSFYNEYAGKVGFSIRKHNCHKKNGIVHDRTFCCSSEGHRAFDKRRVNVKNHRPETRTGCLAHLSIVLQANGKYRVNQFEPSHNHPVVTPEKAHFLRSQKRLASGKSNVTNKSNTTMGSTSGNAGDPNDVCHTNSDIINCLTSKRMRTMEKGDAGAILEYFDKMQPENTSFFHSLQLDVDDKVTNIFWIDAKMVADYGHFGDVVCLNTTYRINKDSRPFASFIGVNHHKQAVIFGAALLYDETVESFVWLFKTFLKAMFGNKPKTILTDQYEAISRAVALVLPETCHRFCVWHVYQTTIKQLSNVFSGSRSFETDFSKCIFDCEGEEEFLATWENMIEKCNLRDNSWLQKLFREKEEWALVYGHNAFCADINSIQRSENINCALRGYLNSTDDLLHFFKQFERLVGDWRYKELKADFTMSQSTPHLRMPVQMLKHAVSIYTPAVFEMFEKEYLKGWDCDVHVCGEIGTISIYKVRPCEKSWEYTVTFDTSSETIVCSCKKFEFVGILCGHALKVLDHRNIRFIPSKYIIKRWTKDAKAESDKEFHASALKVDSRTSLGRHYQELYHNFIKIAEKAAKSEDVCEFALDYSNKLLQGVEDILRSKNQSETPITAS</sequence>
<accession>A0A1U8A349</accession>
<dbReference type="STRING" id="4432.A0A1U8A349"/>
<dbReference type="GO" id="GO:0006355">
    <property type="term" value="P:regulation of DNA-templated transcription"/>
    <property type="evidence" value="ECO:0007669"/>
    <property type="project" value="UniProtKB-UniRule"/>
</dbReference>
<feature type="domain" description="SWIM-type" evidence="8">
    <location>
        <begin position="559"/>
        <end position="595"/>
    </location>
</feature>
<keyword evidence="9" id="KW-1185">Reference proteome</keyword>
<dbReference type="OMA" id="WHIYHNA"/>
<dbReference type="InterPro" id="IPR006564">
    <property type="entry name" value="Znf_PMZ"/>
</dbReference>
<dbReference type="GO" id="GO:0008270">
    <property type="term" value="F:zinc ion binding"/>
    <property type="evidence" value="ECO:0007669"/>
    <property type="project" value="UniProtKB-UniRule"/>
</dbReference>
<evidence type="ECO:0000256" key="2">
    <source>
        <dbReference type="ARBA" id="ARBA00022723"/>
    </source>
</evidence>
<proteinExistence type="inferred from homology"/>
<dbReference type="eggNOG" id="ENOG502QSMI">
    <property type="taxonomic scope" value="Eukaryota"/>
</dbReference>
<dbReference type="PROSITE" id="PS50966">
    <property type="entry name" value="ZF_SWIM"/>
    <property type="match status" value="1"/>
</dbReference>
<comment type="subcellular location">
    <subcellularLocation>
        <location evidence="6">Nucleus</location>
    </subcellularLocation>
</comment>
<evidence type="ECO:0000313" key="10">
    <source>
        <dbReference type="RefSeq" id="XP_010255614.1"/>
    </source>
</evidence>
<evidence type="ECO:0000256" key="1">
    <source>
        <dbReference type="ARBA" id="ARBA00005889"/>
    </source>
</evidence>
<dbReference type="RefSeq" id="XP_010255614.1">
    <property type="nucleotide sequence ID" value="XM_010257312.2"/>
</dbReference>
<dbReference type="PANTHER" id="PTHR31669">
    <property type="entry name" value="PROTEIN FAR1-RELATED SEQUENCE 10-RELATED"/>
    <property type="match status" value="1"/>
</dbReference>
<protein>
    <recommendedName>
        <fullName evidence="6">Protein FAR1-RELATED SEQUENCE</fullName>
    </recommendedName>
</protein>
<dbReference type="SMART" id="SM00575">
    <property type="entry name" value="ZnF_PMZ"/>
    <property type="match status" value="1"/>
</dbReference>
<organism evidence="9 11">
    <name type="scientific">Nelumbo nucifera</name>
    <name type="common">Sacred lotus</name>
    <dbReference type="NCBI Taxonomy" id="4432"/>
    <lineage>
        <taxon>Eukaryota</taxon>
        <taxon>Viridiplantae</taxon>
        <taxon>Streptophyta</taxon>
        <taxon>Embryophyta</taxon>
        <taxon>Tracheophyta</taxon>
        <taxon>Spermatophyta</taxon>
        <taxon>Magnoliopsida</taxon>
        <taxon>Proteales</taxon>
        <taxon>Nelumbonaceae</taxon>
        <taxon>Nelumbo</taxon>
    </lineage>
</organism>
<dbReference type="PANTHER" id="PTHR31669:SF281">
    <property type="entry name" value="PROTEIN FAR1-RELATED SEQUENCE"/>
    <property type="match status" value="1"/>
</dbReference>
<evidence type="ECO:0000313" key="11">
    <source>
        <dbReference type="RefSeq" id="XP_010255618.1"/>
    </source>
</evidence>
<keyword evidence="2 6" id="KW-0479">Metal-binding</keyword>
<evidence type="ECO:0000256" key="3">
    <source>
        <dbReference type="ARBA" id="ARBA00022771"/>
    </source>
</evidence>
<comment type="similarity">
    <text evidence="1 6">Belongs to the FHY3/FAR1 family.</text>
</comment>
<gene>
    <name evidence="10 11" type="primary">LOC104596238</name>
</gene>
<keyword evidence="3 5" id="KW-0863">Zinc-finger</keyword>
<keyword evidence="6" id="KW-0539">Nucleus</keyword>
<evidence type="ECO:0000256" key="4">
    <source>
        <dbReference type="ARBA" id="ARBA00022833"/>
    </source>
</evidence>
<evidence type="ECO:0000259" key="8">
    <source>
        <dbReference type="PROSITE" id="PS50966"/>
    </source>
</evidence>
<dbReference type="InterPro" id="IPR031052">
    <property type="entry name" value="FHY3/FAR1"/>
</dbReference>
<evidence type="ECO:0000256" key="7">
    <source>
        <dbReference type="SAM" id="MobiDB-lite"/>
    </source>
</evidence>
<dbReference type="Pfam" id="PF04434">
    <property type="entry name" value="SWIM"/>
    <property type="match status" value="1"/>
</dbReference>
<reference evidence="10 11" key="1">
    <citation type="submission" date="2025-04" db="UniProtKB">
        <authorList>
            <consortium name="RefSeq"/>
        </authorList>
    </citation>
    <scope>IDENTIFICATION</scope>
</reference>
<evidence type="ECO:0000256" key="6">
    <source>
        <dbReference type="RuleBase" id="RU367018"/>
    </source>
</evidence>
<dbReference type="InterPro" id="IPR007527">
    <property type="entry name" value="Znf_SWIM"/>
</dbReference>
<dbReference type="RefSeq" id="XP_010255618.1">
    <property type="nucleotide sequence ID" value="XM_010257316.2"/>
</dbReference>
<dbReference type="GeneID" id="104596238"/>
<dbReference type="Pfam" id="PF03101">
    <property type="entry name" value="FAR1"/>
    <property type="match status" value="1"/>
</dbReference>